<evidence type="ECO:0000256" key="1">
    <source>
        <dbReference type="HAMAP-Rule" id="MF_00689"/>
    </source>
</evidence>
<dbReference type="eggNOG" id="COG2935">
    <property type="taxonomic scope" value="Bacteria"/>
</dbReference>
<dbReference type="NCBIfam" id="NF002346">
    <property type="entry name" value="PRK01305.2-3"/>
    <property type="match status" value="1"/>
</dbReference>
<dbReference type="NCBIfam" id="NF002342">
    <property type="entry name" value="PRK01305.1-3"/>
    <property type="match status" value="1"/>
</dbReference>
<dbReference type="InterPro" id="IPR017138">
    <property type="entry name" value="Asp_Glu_LeuTrfase"/>
</dbReference>
<dbReference type="SUPFAM" id="SSF55729">
    <property type="entry name" value="Acyl-CoA N-acyltransferases (Nat)"/>
    <property type="match status" value="1"/>
</dbReference>
<comment type="catalytic activity">
    <reaction evidence="1">
        <text>N-terminal L-aspartyl-[protein] + L-leucyl-tRNA(Leu) = N-terminal L-leucyl-L-aspartyl-[protein] + tRNA(Leu) + H(+)</text>
        <dbReference type="Rhea" id="RHEA:50420"/>
        <dbReference type="Rhea" id="RHEA-COMP:9613"/>
        <dbReference type="Rhea" id="RHEA-COMP:9622"/>
        <dbReference type="Rhea" id="RHEA-COMP:12669"/>
        <dbReference type="Rhea" id="RHEA-COMP:12674"/>
        <dbReference type="ChEBI" id="CHEBI:15378"/>
        <dbReference type="ChEBI" id="CHEBI:64720"/>
        <dbReference type="ChEBI" id="CHEBI:78442"/>
        <dbReference type="ChEBI" id="CHEBI:78494"/>
        <dbReference type="ChEBI" id="CHEBI:133042"/>
        <dbReference type="EC" id="2.3.2.29"/>
    </reaction>
</comment>
<name>A0A098Q230_9XANT</name>
<evidence type="ECO:0000313" key="3">
    <source>
        <dbReference type="Proteomes" id="UP000028012"/>
    </source>
</evidence>
<dbReference type="InterPro" id="IPR030700">
    <property type="entry name" value="N-end_Aminoacyl_Trfase"/>
</dbReference>
<dbReference type="AlphaFoldDB" id="A0A098Q230"/>
<keyword evidence="1 2" id="KW-0808">Transferase</keyword>
<dbReference type="EMBL" id="JPHD02000047">
    <property type="protein sequence ID" value="KGE52913.1"/>
    <property type="molecule type" value="Genomic_DNA"/>
</dbReference>
<dbReference type="InterPro" id="IPR007471">
    <property type="entry name" value="N-end_Aminoacyl_Trfase_N"/>
</dbReference>
<gene>
    <name evidence="1" type="primary">bpt</name>
    <name evidence="2" type="ORF">GW15_0205325</name>
</gene>
<keyword evidence="1" id="KW-0963">Cytoplasm</keyword>
<dbReference type="GeneID" id="58002121"/>
<evidence type="ECO:0000313" key="2">
    <source>
        <dbReference type="EMBL" id="KGE52913.1"/>
    </source>
</evidence>
<comment type="subcellular location">
    <subcellularLocation>
        <location evidence="1">Cytoplasm</location>
    </subcellularLocation>
</comment>
<dbReference type="HAMAP" id="MF_00689">
    <property type="entry name" value="Bpt"/>
    <property type="match status" value="1"/>
</dbReference>
<dbReference type="EC" id="2.3.2.29" evidence="1"/>
<dbReference type="PANTHER" id="PTHR21367">
    <property type="entry name" value="ARGININE-TRNA-PROTEIN TRANSFERASE 1"/>
    <property type="match status" value="1"/>
</dbReference>
<dbReference type="NCBIfam" id="NF002341">
    <property type="entry name" value="PRK01305.1-1"/>
    <property type="match status" value="1"/>
</dbReference>
<dbReference type="PANTHER" id="PTHR21367:SF1">
    <property type="entry name" value="ARGINYL-TRNA--PROTEIN TRANSFERASE 1"/>
    <property type="match status" value="1"/>
</dbReference>
<dbReference type="Proteomes" id="UP000028012">
    <property type="component" value="Unassembled WGS sequence"/>
</dbReference>
<comment type="caution">
    <text evidence="2">The sequence shown here is derived from an EMBL/GenBank/DDBJ whole genome shotgun (WGS) entry which is preliminary data.</text>
</comment>
<dbReference type="Pfam" id="PF04377">
    <property type="entry name" value="ATE_C"/>
    <property type="match status" value="1"/>
</dbReference>
<keyword evidence="1" id="KW-0012">Acyltransferase</keyword>
<dbReference type="STRING" id="325777.GW15_0205325"/>
<accession>A0A098Q230</accession>
<dbReference type="InterPro" id="IPR016181">
    <property type="entry name" value="Acyl_CoA_acyltransferase"/>
</dbReference>
<dbReference type="HOGENOM" id="CLU_077607_0_0_6"/>
<comment type="catalytic activity">
    <reaction evidence="1">
        <text>N-terminal L-glutamyl-[protein] + L-leucyl-tRNA(Leu) = N-terminal L-leucyl-L-glutamyl-[protein] + tRNA(Leu) + H(+)</text>
        <dbReference type="Rhea" id="RHEA:50412"/>
        <dbReference type="Rhea" id="RHEA-COMP:9613"/>
        <dbReference type="Rhea" id="RHEA-COMP:9622"/>
        <dbReference type="Rhea" id="RHEA-COMP:12664"/>
        <dbReference type="Rhea" id="RHEA-COMP:12668"/>
        <dbReference type="ChEBI" id="CHEBI:15378"/>
        <dbReference type="ChEBI" id="CHEBI:64721"/>
        <dbReference type="ChEBI" id="CHEBI:78442"/>
        <dbReference type="ChEBI" id="CHEBI:78494"/>
        <dbReference type="ChEBI" id="CHEBI:133041"/>
        <dbReference type="EC" id="2.3.2.29"/>
    </reaction>
</comment>
<organism evidence="2 3">
    <name type="scientific">Xanthomonas axonopodis pv. vasculorum</name>
    <dbReference type="NCBI Taxonomy" id="325777"/>
    <lineage>
        <taxon>Bacteria</taxon>
        <taxon>Pseudomonadati</taxon>
        <taxon>Pseudomonadota</taxon>
        <taxon>Gammaproteobacteria</taxon>
        <taxon>Lysobacterales</taxon>
        <taxon>Lysobacteraceae</taxon>
        <taxon>Xanthomonas</taxon>
    </lineage>
</organism>
<dbReference type="GO" id="GO:0071596">
    <property type="term" value="P:ubiquitin-dependent protein catabolic process via the N-end rule pathway"/>
    <property type="evidence" value="ECO:0007669"/>
    <property type="project" value="InterPro"/>
</dbReference>
<comment type="function">
    <text evidence="1">Functions in the N-end rule pathway of protein degradation where it conjugates Leu from its aminoacyl-tRNA to the N-termini of proteins containing an N-terminal aspartate or glutamate.</text>
</comment>
<dbReference type="InterPro" id="IPR007472">
    <property type="entry name" value="N-end_Aminoacyl_Trfase_C"/>
</dbReference>
<dbReference type="GO" id="GO:0008914">
    <property type="term" value="F:leucyl-tRNA--protein transferase activity"/>
    <property type="evidence" value="ECO:0007669"/>
    <property type="project" value="UniProtKB-UniRule"/>
</dbReference>
<dbReference type="GO" id="GO:0004057">
    <property type="term" value="F:arginyl-tRNA--protein transferase activity"/>
    <property type="evidence" value="ECO:0007669"/>
    <property type="project" value="InterPro"/>
</dbReference>
<protein>
    <recommendedName>
        <fullName evidence="1">Aspartate/glutamate leucyltransferase</fullName>
        <ecNumber evidence="1">2.3.2.29</ecNumber>
    </recommendedName>
</protein>
<dbReference type="RefSeq" id="WP_042821563.1">
    <property type="nucleotide sequence ID" value="NZ_CP053649.1"/>
</dbReference>
<reference evidence="2 3" key="1">
    <citation type="submission" date="2014-09" db="EMBL/GenBank/DDBJ databases">
        <title>A draft genome sequence for Xanthomonas axonopodis pv. vasculorum NCPPB 900.</title>
        <authorList>
            <person name="Harrison J."/>
            <person name="Studholme D.J."/>
        </authorList>
    </citation>
    <scope>NUCLEOTIDE SEQUENCE [LARGE SCALE GENOMIC DNA]</scope>
    <source>
        <strain evidence="2 3">NCPPB 900</strain>
    </source>
</reference>
<sequence>MGRIAWVVRADHPCAATNTPINGPPMRALTCRPDVFIRRTVAAAATRRRYPSAMAIHADTHDDLRLFQTGEHACGYWSDRQARDLVLDPHDPRLGAIYPQALAWGFRRSGDLVYRPHCERCHACVPVRIAVDAFHPDRSQRRCLARNQDLVVRVVAAERTDEQLALYRQYLKHRHPGGGMDEHGATEFDQFLIGGWSHGRFLEIREPPVAHLPGRLLAVAVTDVTEHALSAVYTFYAPEAAARGLGTFAILQQIQWAQRERRAHVYLGYWIDGHTKMNYKRRFSALEAYDGRQWCSLPAHTSVD</sequence>
<proteinExistence type="inferred from homology"/>
<dbReference type="Pfam" id="PF04376">
    <property type="entry name" value="ATE_N"/>
    <property type="match status" value="1"/>
</dbReference>
<dbReference type="GO" id="GO:0005737">
    <property type="term" value="C:cytoplasm"/>
    <property type="evidence" value="ECO:0007669"/>
    <property type="project" value="UniProtKB-SubCell"/>
</dbReference>
<comment type="similarity">
    <text evidence="1">Belongs to the R-transferase family. Bpt subfamily.</text>
</comment>